<protein>
    <submittedName>
        <fullName evidence="1">CLUMA_CG020076, isoform A</fullName>
    </submittedName>
</protein>
<accession>A0A1J1J5D2</accession>
<dbReference type="EMBL" id="CVRI01000069">
    <property type="protein sequence ID" value="CRL07012.1"/>
    <property type="molecule type" value="Genomic_DNA"/>
</dbReference>
<organism evidence="1 2">
    <name type="scientific">Clunio marinus</name>
    <dbReference type="NCBI Taxonomy" id="568069"/>
    <lineage>
        <taxon>Eukaryota</taxon>
        <taxon>Metazoa</taxon>
        <taxon>Ecdysozoa</taxon>
        <taxon>Arthropoda</taxon>
        <taxon>Hexapoda</taxon>
        <taxon>Insecta</taxon>
        <taxon>Pterygota</taxon>
        <taxon>Neoptera</taxon>
        <taxon>Endopterygota</taxon>
        <taxon>Diptera</taxon>
        <taxon>Nematocera</taxon>
        <taxon>Chironomoidea</taxon>
        <taxon>Chironomidae</taxon>
        <taxon>Clunio</taxon>
    </lineage>
</organism>
<evidence type="ECO:0000313" key="1">
    <source>
        <dbReference type="EMBL" id="CRL07012.1"/>
    </source>
</evidence>
<proteinExistence type="predicted"/>
<dbReference type="Proteomes" id="UP000183832">
    <property type="component" value="Unassembled WGS sequence"/>
</dbReference>
<sequence length="64" mass="7328">MFPLIVHNLSLKVKVVPVQLGLHSSSNHSQMKLSFHEHYLRNNFCCASQLSDDQSFEVVQIFKA</sequence>
<reference evidence="1 2" key="1">
    <citation type="submission" date="2015-04" db="EMBL/GenBank/DDBJ databases">
        <authorList>
            <person name="Syromyatnikov M.Y."/>
            <person name="Popov V.N."/>
        </authorList>
    </citation>
    <scope>NUCLEOTIDE SEQUENCE [LARGE SCALE GENOMIC DNA]</scope>
</reference>
<gene>
    <name evidence="1" type="ORF">CLUMA_CG020076</name>
</gene>
<dbReference type="AlphaFoldDB" id="A0A1J1J5D2"/>
<name>A0A1J1J5D2_9DIPT</name>
<keyword evidence="2" id="KW-1185">Reference proteome</keyword>
<evidence type="ECO:0000313" key="2">
    <source>
        <dbReference type="Proteomes" id="UP000183832"/>
    </source>
</evidence>